<gene>
    <name evidence="10" type="ORF">R3P38DRAFT_3234619</name>
</gene>
<dbReference type="AlphaFoldDB" id="A0AAV9ZFN3"/>
<proteinExistence type="inferred from homology"/>
<name>A0AAV9ZFN3_9AGAR</name>
<dbReference type="InterPro" id="IPR007867">
    <property type="entry name" value="GMC_OxRtase_C"/>
</dbReference>
<keyword evidence="7" id="KW-0325">Glycoprotein</keyword>
<evidence type="ECO:0000256" key="7">
    <source>
        <dbReference type="ARBA" id="ARBA00023180"/>
    </source>
</evidence>
<evidence type="ECO:0000256" key="4">
    <source>
        <dbReference type="ARBA" id="ARBA00022729"/>
    </source>
</evidence>
<dbReference type="InterPro" id="IPR000172">
    <property type="entry name" value="GMC_OxRdtase_N"/>
</dbReference>
<dbReference type="SUPFAM" id="SSF54373">
    <property type="entry name" value="FAD-linked reductases, C-terminal domain"/>
    <property type="match status" value="1"/>
</dbReference>
<dbReference type="InterPro" id="IPR012132">
    <property type="entry name" value="GMC_OxRdtase"/>
</dbReference>
<keyword evidence="11" id="KW-1185">Reference proteome</keyword>
<reference evidence="10 11" key="1">
    <citation type="journal article" date="2024" name="J Genomics">
        <title>Draft genome sequencing and assembly of Favolaschia claudopus CIRM-BRFM 2984 isolated from oak limbs.</title>
        <authorList>
            <person name="Navarro D."/>
            <person name="Drula E."/>
            <person name="Chaduli D."/>
            <person name="Cazenave R."/>
            <person name="Ahrendt S."/>
            <person name="Wang J."/>
            <person name="Lipzen A."/>
            <person name="Daum C."/>
            <person name="Barry K."/>
            <person name="Grigoriev I.V."/>
            <person name="Favel A."/>
            <person name="Rosso M.N."/>
            <person name="Martin F."/>
        </authorList>
    </citation>
    <scope>NUCLEOTIDE SEQUENCE [LARGE SCALE GENOMIC DNA]</scope>
    <source>
        <strain evidence="10 11">CIRM-BRFM 2984</strain>
    </source>
</reference>
<dbReference type="Pfam" id="PF05199">
    <property type="entry name" value="GMC_oxred_C"/>
    <property type="match status" value="1"/>
</dbReference>
<sequence length="565" mass="61075">MHSASFDYVVVGGGTAGLVVAARLVEDPNIRVCVLEAGEDVSKELSFMTPGMAFGNLGQPKVDWGALTTPQPHANGRSIYSPRGRGLGGSSTINFMALGRGHETEYNVFESLGSPGWNFKEFLKYFRKSETFAPTEEEISRQQIDFNEATHGNSGPLHRTAPRWITDLQKPVIEGLQTLGVNYNRDGSSGDNTGMWISGHSIDTNGARCSSATAYYEPNKSKPNLVVITGAQATRILFNDELDTNGKIVASGVEYHKDGQLQRVSAKKEVILSAGAFRTPQLLELSGIGQKSILEAQKIPVKVDLPGVGINLRKLSVLCDLTITDSIQSQKSKGGKLSTFFSALFSFLPKNHFMSPNYMIPQDMRTNLNPEIEAIQKQWIAANEIPFLEIALFPGYIPAVVQQPQPGKSYCTIFIALSHAFSSGSVHIASSDPLTAPAVDYSVLDNPVDVDILVNAIEFARKLVATQSLSGVMQEVCPGPAMTDKAELEKFVRGNISTVFHPIGTAAMLPKSKGGVVDASLKVYGTANLRVVDASVMPIHISAHIQATVYAIAEKGADIIKHERK</sequence>
<dbReference type="PIRSF" id="PIRSF000137">
    <property type="entry name" value="Alcohol_oxidase"/>
    <property type="match status" value="1"/>
</dbReference>
<comment type="caution">
    <text evidence="10">The sequence shown here is derived from an EMBL/GenBank/DDBJ whole genome shotgun (WGS) entry which is preliminary data.</text>
</comment>
<dbReference type="SUPFAM" id="SSF51905">
    <property type="entry name" value="FAD/NAD(P)-binding domain"/>
    <property type="match status" value="1"/>
</dbReference>
<comment type="similarity">
    <text evidence="2">Belongs to the GMC oxidoreductase family.</text>
</comment>
<dbReference type="Proteomes" id="UP001362999">
    <property type="component" value="Unassembled WGS sequence"/>
</dbReference>
<keyword evidence="5" id="KW-0274">FAD</keyword>
<evidence type="ECO:0000256" key="1">
    <source>
        <dbReference type="ARBA" id="ARBA00001974"/>
    </source>
</evidence>
<dbReference type="PROSITE" id="PS00624">
    <property type="entry name" value="GMC_OXRED_2"/>
    <property type="match status" value="1"/>
</dbReference>
<evidence type="ECO:0000313" key="10">
    <source>
        <dbReference type="EMBL" id="KAK6981135.1"/>
    </source>
</evidence>
<keyword evidence="3" id="KW-0285">Flavoprotein</keyword>
<feature type="active site" description="Proton acceptor" evidence="8">
    <location>
        <position position="544"/>
    </location>
</feature>
<dbReference type="EMBL" id="JAWWNJ010000153">
    <property type="protein sequence ID" value="KAK6981135.1"/>
    <property type="molecule type" value="Genomic_DNA"/>
</dbReference>
<dbReference type="GO" id="GO:0016614">
    <property type="term" value="F:oxidoreductase activity, acting on CH-OH group of donors"/>
    <property type="evidence" value="ECO:0007669"/>
    <property type="project" value="InterPro"/>
</dbReference>
<evidence type="ECO:0000259" key="9">
    <source>
        <dbReference type="PROSITE" id="PS00624"/>
    </source>
</evidence>
<evidence type="ECO:0000256" key="5">
    <source>
        <dbReference type="ARBA" id="ARBA00022827"/>
    </source>
</evidence>
<dbReference type="GO" id="GO:0050660">
    <property type="term" value="F:flavin adenine dinucleotide binding"/>
    <property type="evidence" value="ECO:0007669"/>
    <property type="project" value="InterPro"/>
</dbReference>
<evidence type="ECO:0000256" key="3">
    <source>
        <dbReference type="ARBA" id="ARBA00022630"/>
    </source>
</evidence>
<feature type="active site" description="Proton donor" evidence="8">
    <location>
        <position position="501"/>
    </location>
</feature>
<keyword evidence="4" id="KW-0732">Signal</keyword>
<dbReference type="Pfam" id="PF00732">
    <property type="entry name" value="GMC_oxred_N"/>
    <property type="match status" value="1"/>
</dbReference>
<dbReference type="Gene3D" id="3.50.50.60">
    <property type="entry name" value="FAD/NAD(P)-binding domain"/>
    <property type="match status" value="1"/>
</dbReference>
<dbReference type="PANTHER" id="PTHR11552">
    <property type="entry name" value="GLUCOSE-METHANOL-CHOLINE GMC OXIDOREDUCTASE"/>
    <property type="match status" value="1"/>
</dbReference>
<dbReference type="PANTHER" id="PTHR11552:SF201">
    <property type="entry name" value="GLUCOSE-METHANOL-CHOLINE OXIDOREDUCTASE N-TERMINAL DOMAIN-CONTAINING PROTEIN"/>
    <property type="match status" value="1"/>
</dbReference>
<keyword evidence="6" id="KW-0560">Oxidoreductase</keyword>
<comment type="cofactor">
    <cofactor evidence="1">
        <name>FAD</name>
        <dbReference type="ChEBI" id="CHEBI:57692"/>
    </cofactor>
</comment>
<evidence type="ECO:0000256" key="6">
    <source>
        <dbReference type="ARBA" id="ARBA00023002"/>
    </source>
</evidence>
<evidence type="ECO:0000313" key="11">
    <source>
        <dbReference type="Proteomes" id="UP001362999"/>
    </source>
</evidence>
<feature type="domain" description="Glucose-methanol-choline oxidoreductase N-terminal" evidence="9">
    <location>
        <begin position="275"/>
        <end position="289"/>
    </location>
</feature>
<evidence type="ECO:0000256" key="8">
    <source>
        <dbReference type="PIRSR" id="PIRSR000137-1"/>
    </source>
</evidence>
<dbReference type="InterPro" id="IPR036188">
    <property type="entry name" value="FAD/NAD-bd_sf"/>
</dbReference>
<evidence type="ECO:0000256" key="2">
    <source>
        <dbReference type="ARBA" id="ARBA00010790"/>
    </source>
</evidence>
<dbReference type="Gene3D" id="3.30.560.10">
    <property type="entry name" value="Glucose Oxidase, domain 3"/>
    <property type="match status" value="1"/>
</dbReference>
<protein>
    <submittedName>
        <fullName evidence="10">GMC oxidoreductase</fullName>
    </submittedName>
</protein>
<accession>A0AAV9ZFN3</accession>
<organism evidence="10 11">
    <name type="scientific">Favolaschia claudopus</name>
    <dbReference type="NCBI Taxonomy" id="2862362"/>
    <lineage>
        <taxon>Eukaryota</taxon>
        <taxon>Fungi</taxon>
        <taxon>Dikarya</taxon>
        <taxon>Basidiomycota</taxon>
        <taxon>Agaricomycotina</taxon>
        <taxon>Agaricomycetes</taxon>
        <taxon>Agaricomycetidae</taxon>
        <taxon>Agaricales</taxon>
        <taxon>Marasmiineae</taxon>
        <taxon>Mycenaceae</taxon>
        <taxon>Favolaschia</taxon>
    </lineage>
</organism>